<feature type="region of interest" description="Disordered" evidence="1">
    <location>
        <begin position="73"/>
        <end position="136"/>
    </location>
</feature>
<dbReference type="Proteomes" id="UP000053831">
    <property type="component" value="Unassembled WGS sequence"/>
</dbReference>
<protein>
    <submittedName>
        <fullName evidence="2">Uncharacterized protein</fullName>
    </submittedName>
</protein>
<feature type="compositionally biased region" description="Acidic residues" evidence="1">
    <location>
        <begin position="198"/>
        <end position="207"/>
    </location>
</feature>
<evidence type="ECO:0000256" key="1">
    <source>
        <dbReference type="SAM" id="MobiDB-lite"/>
    </source>
</evidence>
<feature type="compositionally biased region" description="Polar residues" evidence="1">
    <location>
        <begin position="1"/>
        <end position="11"/>
    </location>
</feature>
<evidence type="ECO:0000313" key="2">
    <source>
        <dbReference type="EMBL" id="KOS23047.1"/>
    </source>
</evidence>
<gene>
    <name evidence="2" type="ORF">ESCO_003823</name>
</gene>
<sequence length="305" mass="33972">MKPAAQKSQAAQVARSAAMLPTPSKTPQKPPCEKAAANLKSFARNLFPSEDSAIASPRKKRTSKLSGMGIESFAGDEVEEPIHIFTDSQDRIPKKDDSDSNPFFNAGQHETPRRSKRRQIMIPGEGFQSIEEASRREDGMIYVFRGKKFFRKFAEAKDEEHGSENEADGQSGRALTRSSIKPRLLFPVKKTEKTKEMLEEEETTTDIEEGHSQTEENEPQTPTKIETERAKTPEAPKFAPVSPPDTKRVTRSTNKLADAPTPVKIAKKKSPFDSWRRTKESSATPTSTKRQGEPLASTAMKRARA</sequence>
<feature type="compositionally biased region" description="Basic and acidic residues" evidence="1">
    <location>
        <begin position="88"/>
        <end position="98"/>
    </location>
</feature>
<feature type="region of interest" description="Disordered" evidence="1">
    <location>
        <begin position="155"/>
        <end position="305"/>
    </location>
</feature>
<proteinExistence type="predicted"/>
<dbReference type="EMBL" id="LGSR01000002">
    <property type="protein sequence ID" value="KOS23047.1"/>
    <property type="molecule type" value="Genomic_DNA"/>
</dbReference>
<evidence type="ECO:0000313" key="3">
    <source>
        <dbReference type="Proteomes" id="UP000053831"/>
    </source>
</evidence>
<comment type="caution">
    <text evidence="2">The sequence shown here is derived from an EMBL/GenBank/DDBJ whole genome shotgun (WGS) entry which is preliminary data.</text>
</comment>
<reference evidence="2 3" key="1">
    <citation type="submission" date="2015-07" db="EMBL/GenBank/DDBJ databases">
        <title>The genome of the fungus Escovopsis weberi, a specialized disease agent of ant agriculture.</title>
        <authorList>
            <person name="de Man T.J."/>
            <person name="Stajich J.E."/>
            <person name="Kubicek C.P."/>
            <person name="Chenthamara K."/>
            <person name="Atanasova L."/>
            <person name="Druzhinina I.S."/>
            <person name="Birnbaum S."/>
            <person name="Barribeau S.M."/>
            <person name="Teiling C."/>
            <person name="Suen G."/>
            <person name="Currie C."/>
            <person name="Gerardo N.M."/>
        </authorList>
    </citation>
    <scope>NUCLEOTIDE SEQUENCE [LARGE SCALE GENOMIC DNA]</scope>
</reference>
<accession>A0A0M8N4I4</accession>
<feature type="region of interest" description="Disordered" evidence="1">
    <location>
        <begin position="1"/>
        <end position="34"/>
    </location>
</feature>
<organism evidence="2 3">
    <name type="scientific">Escovopsis weberi</name>
    <dbReference type="NCBI Taxonomy" id="150374"/>
    <lineage>
        <taxon>Eukaryota</taxon>
        <taxon>Fungi</taxon>
        <taxon>Dikarya</taxon>
        <taxon>Ascomycota</taxon>
        <taxon>Pezizomycotina</taxon>
        <taxon>Sordariomycetes</taxon>
        <taxon>Hypocreomycetidae</taxon>
        <taxon>Hypocreales</taxon>
        <taxon>Hypocreaceae</taxon>
        <taxon>Escovopsis</taxon>
    </lineage>
</organism>
<dbReference type="OrthoDB" id="5398515at2759"/>
<dbReference type="AlphaFoldDB" id="A0A0M8N4I4"/>
<feature type="compositionally biased region" description="Basic and acidic residues" evidence="1">
    <location>
        <begin position="270"/>
        <end position="280"/>
    </location>
</feature>
<feature type="compositionally biased region" description="Basic and acidic residues" evidence="1">
    <location>
        <begin position="155"/>
        <end position="164"/>
    </location>
</feature>
<feature type="compositionally biased region" description="Basic and acidic residues" evidence="1">
    <location>
        <begin position="225"/>
        <end position="234"/>
    </location>
</feature>
<name>A0A0M8N4I4_ESCWE</name>
<keyword evidence="3" id="KW-1185">Reference proteome</keyword>